<dbReference type="Proteomes" id="UP000288805">
    <property type="component" value="Unassembled WGS sequence"/>
</dbReference>
<reference evidence="2 3" key="1">
    <citation type="journal article" date="2018" name="PLoS Genet.">
        <title>Population sequencing reveals clonal diversity and ancestral inbreeding in the grapevine cultivar Chardonnay.</title>
        <authorList>
            <person name="Roach M.J."/>
            <person name="Johnson D.L."/>
            <person name="Bohlmann J."/>
            <person name="van Vuuren H.J."/>
            <person name="Jones S.J."/>
            <person name="Pretorius I.S."/>
            <person name="Schmidt S.A."/>
            <person name="Borneman A.R."/>
        </authorList>
    </citation>
    <scope>NUCLEOTIDE SEQUENCE [LARGE SCALE GENOMIC DNA]</scope>
    <source>
        <strain evidence="3">cv. Chardonnay</strain>
        <tissue evidence="2">Leaf</tissue>
    </source>
</reference>
<name>A0A438CZY1_VITVI</name>
<dbReference type="EMBL" id="QGNW01001879">
    <property type="protein sequence ID" value="RVW28751.1"/>
    <property type="molecule type" value="Genomic_DNA"/>
</dbReference>
<proteinExistence type="predicted"/>
<dbReference type="Pfam" id="PF13966">
    <property type="entry name" value="zf-RVT"/>
    <property type="match status" value="1"/>
</dbReference>
<comment type="caution">
    <text evidence="2">The sequence shown here is derived from an EMBL/GenBank/DDBJ whole genome shotgun (WGS) entry which is preliminary data.</text>
</comment>
<accession>A0A438CZY1</accession>
<protein>
    <recommendedName>
        <fullName evidence="1">Reverse transcriptase zinc-binding domain-containing protein</fullName>
    </recommendedName>
</protein>
<evidence type="ECO:0000313" key="2">
    <source>
        <dbReference type="EMBL" id="RVW28751.1"/>
    </source>
</evidence>
<evidence type="ECO:0000259" key="1">
    <source>
        <dbReference type="Pfam" id="PF13966"/>
    </source>
</evidence>
<feature type="domain" description="Reverse transcriptase zinc-binding" evidence="1">
    <location>
        <begin position="77"/>
        <end position="106"/>
    </location>
</feature>
<sequence>MKLFGRNWGLSGIFGVILGGSGRHFNVIQFPHERRIYGWISAAMRRQMGSDVWRNSGGIVMRTKRRRDCNFFRNGNKGINFEDACFLCGESGESMDHVFLHCPVVDSLSSLWQIQCFAPRKAHSIMELGSDMNLYALVFGESVLNDAMAISLYR</sequence>
<dbReference type="InterPro" id="IPR026960">
    <property type="entry name" value="RVT-Znf"/>
</dbReference>
<gene>
    <name evidence="2" type="ORF">CK203_089233</name>
</gene>
<dbReference type="AlphaFoldDB" id="A0A438CZY1"/>
<organism evidence="2 3">
    <name type="scientific">Vitis vinifera</name>
    <name type="common">Grape</name>
    <dbReference type="NCBI Taxonomy" id="29760"/>
    <lineage>
        <taxon>Eukaryota</taxon>
        <taxon>Viridiplantae</taxon>
        <taxon>Streptophyta</taxon>
        <taxon>Embryophyta</taxon>
        <taxon>Tracheophyta</taxon>
        <taxon>Spermatophyta</taxon>
        <taxon>Magnoliopsida</taxon>
        <taxon>eudicotyledons</taxon>
        <taxon>Gunneridae</taxon>
        <taxon>Pentapetalae</taxon>
        <taxon>rosids</taxon>
        <taxon>Vitales</taxon>
        <taxon>Vitaceae</taxon>
        <taxon>Viteae</taxon>
        <taxon>Vitis</taxon>
    </lineage>
</organism>
<evidence type="ECO:0000313" key="3">
    <source>
        <dbReference type="Proteomes" id="UP000288805"/>
    </source>
</evidence>
<dbReference type="Gene3D" id="6.10.140.1330">
    <property type="match status" value="1"/>
</dbReference>